<keyword evidence="2" id="KW-0732">Signal</keyword>
<keyword evidence="1" id="KW-0472">Membrane</keyword>
<organism evidence="3 4">
    <name type="scientific">Colobus angolensis palliatus</name>
    <name type="common">Peters' Angolan colobus</name>
    <dbReference type="NCBI Taxonomy" id="336983"/>
    <lineage>
        <taxon>Eukaryota</taxon>
        <taxon>Metazoa</taxon>
        <taxon>Chordata</taxon>
        <taxon>Craniata</taxon>
        <taxon>Vertebrata</taxon>
        <taxon>Euteleostomi</taxon>
        <taxon>Mammalia</taxon>
        <taxon>Eutheria</taxon>
        <taxon>Euarchontoglires</taxon>
        <taxon>Primates</taxon>
        <taxon>Haplorrhini</taxon>
        <taxon>Catarrhini</taxon>
        <taxon>Cercopithecidae</taxon>
        <taxon>Colobinae</taxon>
        <taxon>Colobus</taxon>
    </lineage>
</organism>
<sequence>MSNQGLPLIFSLLLICFFGESFCICDGTIWTKVGWEILPEEVHYWKFKTCPSHRLPYLLEKLCCYFANMDIFHGCLYLIYNLSQALFFILFVLSVHYLWMKWKKHQKKLKNQASLEKPGNDLESPFIYNIDKTLYRVATTASAIHKIWDHRSYHPSSKKIKHCKLKKKSKEEGARRHEIYAYANVA</sequence>
<accession>A0A2K5HVU3</accession>
<dbReference type="OrthoDB" id="9602643at2759"/>
<dbReference type="GeneID" id="105526362"/>
<keyword evidence="1" id="KW-1133">Transmembrane helix</keyword>
<dbReference type="CTD" id="730159"/>
<feature type="signal peptide" evidence="2">
    <location>
        <begin position="1"/>
        <end position="23"/>
    </location>
</feature>
<evidence type="ECO:0000256" key="1">
    <source>
        <dbReference type="SAM" id="Phobius"/>
    </source>
</evidence>
<dbReference type="AlphaFoldDB" id="A0A2K5HVU3"/>
<proteinExistence type="predicted"/>
<dbReference type="InterPro" id="IPR038833">
    <property type="entry name" value="TEX50"/>
</dbReference>
<evidence type="ECO:0008006" key="5">
    <source>
        <dbReference type="Google" id="ProtNLM"/>
    </source>
</evidence>
<dbReference type="PANTHER" id="PTHR39232">
    <property type="entry name" value="TESTIS-EXPRESSED PROTEIN 50"/>
    <property type="match status" value="1"/>
</dbReference>
<dbReference type="KEGG" id="cang:105526362"/>
<protein>
    <recommendedName>
        <fullName evidence="5">Testis expressed 50</fullName>
    </recommendedName>
</protein>
<dbReference type="PANTHER" id="PTHR39232:SF1">
    <property type="entry name" value="TESTIS-EXPRESSED PROTEIN 50"/>
    <property type="match status" value="1"/>
</dbReference>
<reference evidence="3" key="2">
    <citation type="submission" date="2025-09" db="UniProtKB">
        <authorList>
            <consortium name="Ensembl"/>
        </authorList>
    </citation>
    <scope>IDENTIFICATION</scope>
</reference>
<name>A0A2K5HVU3_COLAP</name>
<keyword evidence="1" id="KW-0812">Transmembrane</keyword>
<dbReference type="RefSeq" id="XP_011817723.1">
    <property type="nucleotide sequence ID" value="XM_011962333.1"/>
</dbReference>
<evidence type="ECO:0000313" key="3">
    <source>
        <dbReference type="Ensembl" id="ENSCANP00000008494.1"/>
    </source>
</evidence>
<dbReference type="OMA" id="EVHYWKV"/>
<feature type="chain" id="PRO_5014409025" description="Testis expressed 50" evidence="2">
    <location>
        <begin position="24"/>
        <end position="186"/>
    </location>
</feature>
<dbReference type="STRING" id="336983.ENSCANP00000008494"/>
<evidence type="ECO:0000256" key="2">
    <source>
        <dbReference type="SAM" id="SignalP"/>
    </source>
</evidence>
<feature type="transmembrane region" description="Helical" evidence="1">
    <location>
        <begin position="78"/>
        <end position="100"/>
    </location>
</feature>
<dbReference type="Proteomes" id="UP000233080">
    <property type="component" value="Unassembled WGS sequence"/>
</dbReference>
<evidence type="ECO:0000313" key="4">
    <source>
        <dbReference type="Proteomes" id="UP000233080"/>
    </source>
</evidence>
<dbReference type="Ensembl" id="ENSCANT00000031359.1">
    <property type="protein sequence ID" value="ENSCANP00000008494.1"/>
    <property type="gene ID" value="ENSCANG00000027673.1"/>
</dbReference>
<keyword evidence="4" id="KW-1185">Reference proteome</keyword>
<reference evidence="3" key="1">
    <citation type="submission" date="2025-08" db="UniProtKB">
        <authorList>
            <consortium name="Ensembl"/>
        </authorList>
    </citation>
    <scope>IDENTIFICATION</scope>
</reference>